<accession>T2GDI6</accession>
<proteinExistence type="predicted"/>
<dbReference type="Gene3D" id="3.60.60.10">
    <property type="entry name" value="Penicillin V Acylase, Chain A"/>
    <property type="match status" value="1"/>
</dbReference>
<evidence type="ECO:0000313" key="2">
    <source>
        <dbReference type="Proteomes" id="UP000016587"/>
    </source>
</evidence>
<evidence type="ECO:0000313" key="1">
    <source>
        <dbReference type="EMBL" id="AGW14373.1"/>
    </source>
</evidence>
<dbReference type="eggNOG" id="ENOG502ZA7F">
    <property type="taxonomic scope" value="Bacteria"/>
</dbReference>
<organism evidence="1 2">
    <name type="scientific">Megalodesulfovibrio gigas (strain ATCC 19364 / DSM 1382 / NCIMB 9332 / VKM B-1759)</name>
    <name type="common">Desulfovibrio gigas</name>
    <dbReference type="NCBI Taxonomy" id="1121448"/>
    <lineage>
        <taxon>Bacteria</taxon>
        <taxon>Pseudomonadati</taxon>
        <taxon>Thermodesulfobacteriota</taxon>
        <taxon>Desulfovibrionia</taxon>
        <taxon>Desulfovibrionales</taxon>
        <taxon>Desulfovibrionaceae</taxon>
        <taxon>Megalodesulfovibrio</taxon>
    </lineage>
</organism>
<dbReference type="Proteomes" id="UP000016587">
    <property type="component" value="Chromosome"/>
</dbReference>
<dbReference type="PATRIC" id="fig|1121448.10.peg.2593"/>
<dbReference type="AlphaFoldDB" id="T2GDI6"/>
<dbReference type="HOGENOM" id="CLU_554046_0_0_7"/>
<dbReference type="STRING" id="1121448.DGI_2642"/>
<keyword evidence="2" id="KW-1185">Reference proteome</keyword>
<reference evidence="2" key="2">
    <citation type="submission" date="2013-07" db="EMBL/GenBank/DDBJ databases">
        <authorList>
            <person name="Morais-Silva F.O."/>
            <person name="Rezende A.M."/>
            <person name="Pimentel C."/>
            <person name="Resende D.M."/>
            <person name="Santos C.I."/>
            <person name="Clemente C."/>
            <person name="de Oliveira L.M."/>
            <person name="da Silva S.M."/>
            <person name="Costa D.A."/>
            <person name="Varela-Raposo A."/>
            <person name="Horacio E.C.A."/>
            <person name="Matos M."/>
            <person name="Flores O."/>
            <person name="Ruiz J.C."/>
            <person name="Rodrigues-Pousada C."/>
        </authorList>
    </citation>
    <scope>NUCLEOTIDE SEQUENCE [LARGE SCALE GENOMIC DNA]</scope>
    <source>
        <strain evidence="2">ATCC 19364 / DSM 1382 / NCIMB 9332 / VKM B-1759</strain>
    </source>
</reference>
<name>T2GDI6_MEGG1</name>
<dbReference type="KEGG" id="dgg:DGI_2642"/>
<reference evidence="1 2" key="1">
    <citation type="journal article" date="2013" name="J. Bacteriol.">
        <title>Roles of HynAB and Ech, the only two hydrogenases found in the model sulfate reducer Desulfovibrio gigas.</title>
        <authorList>
            <person name="Morais-Silva F.O."/>
            <person name="Santos C.I."/>
            <person name="Rodrigues R."/>
            <person name="Pereira I.A."/>
            <person name="Rodrigues-Pousada C."/>
        </authorList>
    </citation>
    <scope>NUCLEOTIDE SEQUENCE [LARGE SCALE GENOMIC DNA]</scope>
    <source>
        <strain evidence="2">ATCC 19364 / DSM 1382 / NCIMB 9332 / VKM B-1759</strain>
    </source>
</reference>
<dbReference type="EMBL" id="CP006585">
    <property type="protein sequence ID" value="AGW14373.1"/>
    <property type="molecule type" value="Genomic_DNA"/>
</dbReference>
<protein>
    <submittedName>
        <fullName evidence="1">Uncharacterized protein</fullName>
    </submittedName>
</protein>
<sequence length="410" mass="44487">MTIQKTAHGYFRITLEMQSVPRRELGKQYMEAVLIAEPEFPALVDNLLREQFAVLQRAGATPDFPMAVARAAVLGPRLAGEYQEEIEGMLDALAALPGHATPSAASNAATLGDGRLSRDEFWVWQLFADVVRPTQCSASAAFGASSATGKTILGRNLDWDALPSNDASRLHAVTILNNGPDSVCLFNFLGSLIPVSGFNASRLFLGSLDAETGAPYPTDLGSMFSYLFELRSGLEHSRTLEDLAAQVQSKPYPFNHLVFAADEKQAIVLEEFIGSPGRGVRTTTSLLRDGVAWDIPDTLATVNDFRLPHAKAPIDDADALRWDSFRHLYASRLARGPLHLDDLKRIAGYSGTDGTTLGSGALYRSDGFPSIQSIVLRMDTLETWVAFTPAGKGPIPIDPVYVQVFEASPF</sequence>
<gene>
    <name evidence="1" type="ORF">DGI_2642</name>
</gene>